<proteinExistence type="predicted"/>
<gene>
    <name evidence="1" type="ORF">BpHYR1_006576</name>
</gene>
<keyword evidence="2" id="KW-1185">Reference proteome</keyword>
<organism evidence="1 2">
    <name type="scientific">Brachionus plicatilis</name>
    <name type="common">Marine rotifer</name>
    <name type="synonym">Brachionus muelleri</name>
    <dbReference type="NCBI Taxonomy" id="10195"/>
    <lineage>
        <taxon>Eukaryota</taxon>
        <taxon>Metazoa</taxon>
        <taxon>Spiralia</taxon>
        <taxon>Gnathifera</taxon>
        <taxon>Rotifera</taxon>
        <taxon>Eurotatoria</taxon>
        <taxon>Monogononta</taxon>
        <taxon>Pseudotrocha</taxon>
        <taxon>Ploima</taxon>
        <taxon>Brachionidae</taxon>
        <taxon>Brachionus</taxon>
    </lineage>
</organism>
<comment type="caution">
    <text evidence="1">The sequence shown here is derived from an EMBL/GenBank/DDBJ whole genome shotgun (WGS) entry which is preliminary data.</text>
</comment>
<dbReference type="AlphaFoldDB" id="A0A3M7QVG1"/>
<dbReference type="Proteomes" id="UP000276133">
    <property type="component" value="Unassembled WGS sequence"/>
</dbReference>
<sequence length="181" mass="20817">MDLSIISLRETKSPEDIVNDIYQKQKVNPTFIKSRSITTTGQEISDIETNSNCAQQEFSMVQMKREQFFKSLCTQIHNILVLEKKLKLYSNNGENIDSDYKQPNLGQLIITKVLLVKEEISDAWECFSLANDEERKSCICPLPYFSSCSKISYMEPGQKGRKINANSKIFDERVESLNKKT</sequence>
<dbReference type="EMBL" id="REGN01004973">
    <property type="protein sequence ID" value="RNA15360.1"/>
    <property type="molecule type" value="Genomic_DNA"/>
</dbReference>
<protein>
    <submittedName>
        <fullName evidence="1">Uncharacterized protein</fullName>
    </submittedName>
</protein>
<name>A0A3M7QVG1_BRAPC</name>
<evidence type="ECO:0000313" key="1">
    <source>
        <dbReference type="EMBL" id="RNA15360.1"/>
    </source>
</evidence>
<evidence type="ECO:0000313" key="2">
    <source>
        <dbReference type="Proteomes" id="UP000276133"/>
    </source>
</evidence>
<reference evidence="1 2" key="1">
    <citation type="journal article" date="2018" name="Sci. Rep.">
        <title>Genomic signatures of local adaptation to the degree of environmental predictability in rotifers.</title>
        <authorList>
            <person name="Franch-Gras L."/>
            <person name="Hahn C."/>
            <person name="Garcia-Roger E.M."/>
            <person name="Carmona M.J."/>
            <person name="Serra M."/>
            <person name="Gomez A."/>
        </authorList>
    </citation>
    <scope>NUCLEOTIDE SEQUENCE [LARGE SCALE GENOMIC DNA]</scope>
    <source>
        <strain evidence="1">HYR1</strain>
    </source>
</reference>
<accession>A0A3M7QVG1</accession>